<dbReference type="EMBL" id="JAUSUZ010000001">
    <property type="protein sequence ID" value="MDQ0365449.1"/>
    <property type="molecule type" value="Genomic_DNA"/>
</dbReference>
<evidence type="ECO:0008006" key="4">
    <source>
        <dbReference type="Google" id="ProtNLM"/>
    </source>
</evidence>
<evidence type="ECO:0000313" key="3">
    <source>
        <dbReference type="Proteomes" id="UP001240236"/>
    </source>
</evidence>
<keyword evidence="1" id="KW-1133">Transmembrane helix</keyword>
<reference evidence="2 3" key="1">
    <citation type="submission" date="2023-07" db="EMBL/GenBank/DDBJ databases">
        <title>Sequencing the genomes of 1000 actinobacteria strains.</title>
        <authorList>
            <person name="Klenk H.-P."/>
        </authorList>
    </citation>
    <scope>NUCLEOTIDE SEQUENCE [LARGE SCALE GENOMIC DNA]</scope>
    <source>
        <strain evidence="2 3">DSM 44709</strain>
    </source>
</reference>
<protein>
    <recommendedName>
        <fullName evidence="4">Polysaccharide chain length determinant N-terminal domain-containing protein</fullName>
    </recommendedName>
</protein>
<gene>
    <name evidence="2" type="ORF">J2S42_002118</name>
</gene>
<feature type="transmembrane region" description="Helical" evidence="1">
    <location>
        <begin position="16"/>
        <end position="35"/>
    </location>
</feature>
<dbReference type="Proteomes" id="UP001240236">
    <property type="component" value="Unassembled WGS sequence"/>
</dbReference>
<proteinExistence type="predicted"/>
<dbReference type="RefSeq" id="WP_307238024.1">
    <property type="nucleotide sequence ID" value="NZ_JAUSUZ010000001.1"/>
</dbReference>
<organism evidence="2 3">
    <name type="scientific">Catenuloplanes indicus</name>
    <dbReference type="NCBI Taxonomy" id="137267"/>
    <lineage>
        <taxon>Bacteria</taxon>
        <taxon>Bacillati</taxon>
        <taxon>Actinomycetota</taxon>
        <taxon>Actinomycetes</taxon>
        <taxon>Micromonosporales</taxon>
        <taxon>Micromonosporaceae</taxon>
        <taxon>Catenuloplanes</taxon>
    </lineage>
</organism>
<accession>A0AAE4AWV3</accession>
<feature type="transmembrane region" description="Helical" evidence="1">
    <location>
        <begin position="173"/>
        <end position="196"/>
    </location>
</feature>
<keyword evidence="1" id="KW-0472">Membrane</keyword>
<evidence type="ECO:0000256" key="1">
    <source>
        <dbReference type="SAM" id="Phobius"/>
    </source>
</evidence>
<sequence length="206" mass="22243">MDFADVGRILLRRWPITAPLMLLTVAAVAWAMLGLPQQAKVTGHVTLLPQREQYSPAIGDTVKQNPWNPVTLADVIEVRLSSATLAEDLFAQGYRGEWTVSVTNTGAAIIAIEVLADTETEARRIIDVMDGLIGEEVVARQQPFGLSDGAQITVVPLTDADLVEKDNSQRRRIAVIAAGAGLMATVSAAGLAEWLARRRRRATAGY</sequence>
<evidence type="ECO:0000313" key="2">
    <source>
        <dbReference type="EMBL" id="MDQ0365449.1"/>
    </source>
</evidence>
<keyword evidence="1" id="KW-0812">Transmembrane</keyword>
<dbReference type="AlphaFoldDB" id="A0AAE4AWV3"/>
<comment type="caution">
    <text evidence="2">The sequence shown here is derived from an EMBL/GenBank/DDBJ whole genome shotgun (WGS) entry which is preliminary data.</text>
</comment>
<name>A0AAE4AWV3_9ACTN</name>
<keyword evidence="3" id="KW-1185">Reference proteome</keyword>